<keyword evidence="2" id="KW-0418">Kinase</keyword>
<dbReference type="GO" id="GO:0004385">
    <property type="term" value="F:GMP kinase activity"/>
    <property type="evidence" value="ECO:0007669"/>
    <property type="project" value="UniProtKB-EC"/>
</dbReference>
<dbReference type="Gene3D" id="3.40.50.300">
    <property type="entry name" value="P-loop containing nucleotide triphosphate hydrolases"/>
    <property type="match status" value="1"/>
</dbReference>
<dbReference type="PROSITE" id="PS50052">
    <property type="entry name" value="GUANYLATE_KINASE_2"/>
    <property type="match status" value="1"/>
</dbReference>
<feature type="domain" description="Guanylate kinase-like" evidence="1">
    <location>
        <begin position="1"/>
        <end position="177"/>
    </location>
</feature>
<dbReference type="InterPro" id="IPR008144">
    <property type="entry name" value="Guanylate_kin-like_dom"/>
</dbReference>
<dbReference type="RefSeq" id="WP_253771620.1">
    <property type="nucleotide sequence ID" value="NZ_BAAAVE010000006.1"/>
</dbReference>
<evidence type="ECO:0000313" key="2">
    <source>
        <dbReference type="EMBL" id="MCP2348138.1"/>
    </source>
</evidence>
<dbReference type="InterPro" id="IPR008145">
    <property type="entry name" value="GK/Ca_channel_bsu"/>
</dbReference>
<dbReference type="InterPro" id="IPR027417">
    <property type="entry name" value="P-loop_NTPase"/>
</dbReference>
<protein>
    <submittedName>
        <fullName evidence="2">Guanylate kinase</fullName>
        <ecNumber evidence="2">2.7.4.8</ecNumber>
    </submittedName>
</protein>
<gene>
    <name evidence="2" type="ORF">HD595_004260</name>
</gene>
<keyword evidence="3" id="KW-1185">Reference proteome</keyword>
<evidence type="ECO:0000259" key="1">
    <source>
        <dbReference type="PROSITE" id="PS50052"/>
    </source>
</evidence>
<keyword evidence="2" id="KW-0808">Transferase</keyword>
<proteinExistence type="predicted"/>
<reference evidence="2 3" key="1">
    <citation type="submission" date="2022-06" db="EMBL/GenBank/DDBJ databases">
        <title>Sequencing the genomes of 1000 actinobacteria strains.</title>
        <authorList>
            <person name="Klenk H.-P."/>
        </authorList>
    </citation>
    <scope>NUCLEOTIDE SEQUENCE [LARGE SCALE GENOMIC DNA]</scope>
    <source>
        <strain evidence="2 3">DSM 44170</strain>
    </source>
</reference>
<dbReference type="Proteomes" id="UP001320766">
    <property type="component" value="Unassembled WGS sequence"/>
</dbReference>
<organism evidence="2 3">
    <name type="scientific">Nonomuraea roseoviolacea subsp. carminata</name>
    <dbReference type="NCBI Taxonomy" id="160689"/>
    <lineage>
        <taxon>Bacteria</taxon>
        <taxon>Bacillati</taxon>
        <taxon>Actinomycetota</taxon>
        <taxon>Actinomycetes</taxon>
        <taxon>Streptosporangiales</taxon>
        <taxon>Streptosporangiaceae</taxon>
        <taxon>Nonomuraea</taxon>
    </lineage>
</organism>
<dbReference type="EC" id="2.7.4.8" evidence="2"/>
<comment type="caution">
    <text evidence="2">The sequence shown here is derived from an EMBL/GenBank/DDBJ whole genome shotgun (WGS) entry which is preliminary data.</text>
</comment>
<sequence length="178" mass="19825">MKGIVLYGPPASGKSTTTTALTARDPRFVLFRKLKAGSRRGTEYDFVTSKHLARLRAAGRLLAETHRYGNVYAIDRDQIEQLAQTGRVPVVHMGNIPDVLRLAEAGAWLLVLLWVPRDVCERRSRQRGDGDTAGRLSAWDETLLDLQAHDTGLFSLRIRTDQVAPEEAARQIAEAILH</sequence>
<evidence type="ECO:0000313" key="3">
    <source>
        <dbReference type="Proteomes" id="UP001320766"/>
    </source>
</evidence>
<name>A0ABT1K2A9_9ACTN</name>
<dbReference type="Pfam" id="PF00625">
    <property type="entry name" value="Guanylate_kin"/>
    <property type="match status" value="1"/>
</dbReference>
<dbReference type="SUPFAM" id="SSF52540">
    <property type="entry name" value="P-loop containing nucleoside triphosphate hydrolases"/>
    <property type="match status" value="1"/>
</dbReference>
<dbReference type="EMBL" id="JAMZEC010000001">
    <property type="protein sequence ID" value="MCP2348138.1"/>
    <property type="molecule type" value="Genomic_DNA"/>
</dbReference>
<accession>A0ABT1K2A9</accession>